<keyword evidence="2" id="KW-1185">Reference proteome</keyword>
<reference evidence="1 2" key="1">
    <citation type="submission" date="2022-12" db="EMBL/GenBank/DDBJ databases">
        <title>Chitinophagaceae gen. sp. nov., a new member of the family Chitinophagaceae, isolated from soil in a chemical factory.</title>
        <authorList>
            <person name="Ke Z."/>
        </authorList>
    </citation>
    <scope>NUCLEOTIDE SEQUENCE [LARGE SCALE GENOMIC DNA]</scope>
    <source>
        <strain evidence="1 2">LY-5</strain>
    </source>
</reference>
<dbReference type="Proteomes" id="UP001210231">
    <property type="component" value="Unassembled WGS sequence"/>
</dbReference>
<proteinExistence type="predicted"/>
<evidence type="ECO:0000313" key="2">
    <source>
        <dbReference type="Proteomes" id="UP001210231"/>
    </source>
</evidence>
<sequence length="237" mass="28678">MKNIKLFPNIDEVFENITEYHKAVFFPLLTIDLSEINKGTGKVHFVSVFPSGQEEYDFPEENTGYNYIKFKRVNDKYEFDGNIKEIPLLDKAVGWYKEAEKIYQEHKEKYFTKDKFIKEEDDRRRKIDFNYSYYIEGVTNYWVTKDKFLETEKFIQGSAYTYGNDNQERRAYENMDTYDEYYWEYFQELLDELNIEKDIITFIGTVTGYNYSRLGEDEISLFINSETNEVLQYFNWS</sequence>
<evidence type="ECO:0000313" key="1">
    <source>
        <dbReference type="EMBL" id="MDA3616348.1"/>
    </source>
</evidence>
<dbReference type="EMBL" id="JAQGEF010000028">
    <property type="protein sequence ID" value="MDA3616348.1"/>
    <property type="molecule type" value="Genomic_DNA"/>
</dbReference>
<dbReference type="RefSeq" id="WP_407032677.1">
    <property type="nucleotide sequence ID" value="NZ_JAQGEF010000028.1"/>
</dbReference>
<accession>A0ABT4UQB8</accession>
<organism evidence="1 2">
    <name type="scientific">Polluticaenibacter yanchengensis</name>
    <dbReference type="NCBI Taxonomy" id="3014562"/>
    <lineage>
        <taxon>Bacteria</taxon>
        <taxon>Pseudomonadati</taxon>
        <taxon>Bacteroidota</taxon>
        <taxon>Chitinophagia</taxon>
        <taxon>Chitinophagales</taxon>
        <taxon>Chitinophagaceae</taxon>
        <taxon>Polluticaenibacter</taxon>
    </lineage>
</organism>
<protein>
    <submittedName>
        <fullName evidence="1">Uncharacterized protein</fullName>
    </submittedName>
</protein>
<gene>
    <name evidence="1" type="ORF">O3P16_16140</name>
</gene>
<name>A0ABT4UQB8_9BACT</name>
<comment type="caution">
    <text evidence="1">The sequence shown here is derived from an EMBL/GenBank/DDBJ whole genome shotgun (WGS) entry which is preliminary data.</text>
</comment>